<keyword evidence="3" id="KW-1185">Reference proteome</keyword>
<sequence>MFTRCRMLFIVAVHACLLTAFQRLTPASGRFLRHVPLCGVGGAGMVIVVVAVGLRLARGDRLARVTLG</sequence>
<feature type="transmembrane region" description="Helical" evidence="1">
    <location>
        <begin position="32"/>
        <end position="54"/>
    </location>
</feature>
<gene>
    <name evidence="2" type="ORF">GCM10022380_70490</name>
</gene>
<keyword evidence="1" id="KW-0812">Transmembrane</keyword>
<evidence type="ECO:0000256" key="1">
    <source>
        <dbReference type="SAM" id="Phobius"/>
    </source>
</evidence>
<dbReference type="Proteomes" id="UP001501624">
    <property type="component" value="Unassembled WGS sequence"/>
</dbReference>
<proteinExistence type="predicted"/>
<keyword evidence="1" id="KW-1133">Transmembrane helix</keyword>
<name>A0ABP7JEW1_9PSEU</name>
<keyword evidence="1" id="KW-0472">Membrane</keyword>
<accession>A0ABP7JEW1</accession>
<evidence type="ECO:0000313" key="3">
    <source>
        <dbReference type="Proteomes" id="UP001501624"/>
    </source>
</evidence>
<organism evidence="2 3">
    <name type="scientific">Amycolatopsis tucumanensis</name>
    <dbReference type="NCBI Taxonomy" id="401106"/>
    <lineage>
        <taxon>Bacteria</taxon>
        <taxon>Bacillati</taxon>
        <taxon>Actinomycetota</taxon>
        <taxon>Actinomycetes</taxon>
        <taxon>Pseudonocardiales</taxon>
        <taxon>Pseudonocardiaceae</taxon>
        <taxon>Amycolatopsis</taxon>
    </lineage>
</organism>
<dbReference type="EMBL" id="BAABCM010000013">
    <property type="protein sequence ID" value="GAA3842233.1"/>
    <property type="molecule type" value="Genomic_DNA"/>
</dbReference>
<comment type="caution">
    <text evidence="2">The sequence shown here is derived from an EMBL/GenBank/DDBJ whole genome shotgun (WGS) entry which is preliminary data.</text>
</comment>
<evidence type="ECO:0000313" key="2">
    <source>
        <dbReference type="EMBL" id="GAA3842233.1"/>
    </source>
</evidence>
<reference evidence="3" key="1">
    <citation type="journal article" date="2019" name="Int. J. Syst. Evol. Microbiol.">
        <title>The Global Catalogue of Microorganisms (GCM) 10K type strain sequencing project: providing services to taxonomists for standard genome sequencing and annotation.</title>
        <authorList>
            <consortium name="The Broad Institute Genomics Platform"/>
            <consortium name="The Broad Institute Genome Sequencing Center for Infectious Disease"/>
            <person name="Wu L."/>
            <person name="Ma J."/>
        </authorList>
    </citation>
    <scope>NUCLEOTIDE SEQUENCE [LARGE SCALE GENOMIC DNA]</scope>
    <source>
        <strain evidence="3">JCM 17017</strain>
    </source>
</reference>
<protein>
    <submittedName>
        <fullName evidence="2">Uncharacterized protein</fullName>
    </submittedName>
</protein>